<name>A0A6J5NS29_9CAUD</name>
<organism evidence="1">
    <name type="scientific">uncultured Caudovirales phage</name>
    <dbReference type="NCBI Taxonomy" id="2100421"/>
    <lineage>
        <taxon>Viruses</taxon>
        <taxon>Duplodnaviria</taxon>
        <taxon>Heunggongvirae</taxon>
        <taxon>Uroviricota</taxon>
        <taxon>Caudoviricetes</taxon>
        <taxon>Peduoviridae</taxon>
        <taxon>Maltschvirus</taxon>
        <taxon>Maltschvirus maltsch</taxon>
    </lineage>
</organism>
<reference evidence="1" key="1">
    <citation type="submission" date="2020-04" db="EMBL/GenBank/DDBJ databases">
        <authorList>
            <person name="Chiriac C."/>
            <person name="Salcher M."/>
            <person name="Ghai R."/>
            <person name="Kavagutti S V."/>
        </authorList>
    </citation>
    <scope>NUCLEOTIDE SEQUENCE</scope>
</reference>
<protein>
    <submittedName>
        <fullName evidence="1">Uncharacterized protein</fullName>
    </submittedName>
</protein>
<sequence length="69" mass="8102">MAEPDSNCGNCKFFKNQQIMGICRYGPQQQIKHQSDWCGKHQQVEFVELPVYDIMTDQTRRKPGRPKKC</sequence>
<accession>A0A6J5NS29</accession>
<dbReference type="EMBL" id="LR796724">
    <property type="protein sequence ID" value="CAB4161753.1"/>
    <property type="molecule type" value="Genomic_DNA"/>
</dbReference>
<proteinExistence type="predicted"/>
<gene>
    <name evidence="1" type="ORF">UFOVP776_27</name>
</gene>
<evidence type="ECO:0000313" key="1">
    <source>
        <dbReference type="EMBL" id="CAB4161753.1"/>
    </source>
</evidence>